<gene>
    <name evidence="1" type="ORF">ATANTOWER_022060</name>
</gene>
<organism evidence="1 2">
    <name type="scientific">Ataeniobius toweri</name>
    <dbReference type="NCBI Taxonomy" id="208326"/>
    <lineage>
        <taxon>Eukaryota</taxon>
        <taxon>Metazoa</taxon>
        <taxon>Chordata</taxon>
        <taxon>Craniata</taxon>
        <taxon>Vertebrata</taxon>
        <taxon>Euteleostomi</taxon>
        <taxon>Actinopterygii</taxon>
        <taxon>Neopterygii</taxon>
        <taxon>Teleostei</taxon>
        <taxon>Neoteleostei</taxon>
        <taxon>Acanthomorphata</taxon>
        <taxon>Ovalentaria</taxon>
        <taxon>Atherinomorphae</taxon>
        <taxon>Cyprinodontiformes</taxon>
        <taxon>Goodeidae</taxon>
        <taxon>Ataeniobius</taxon>
    </lineage>
</organism>
<dbReference type="Proteomes" id="UP001345963">
    <property type="component" value="Unassembled WGS sequence"/>
</dbReference>
<reference evidence="1 2" key="1">
    <citation type="submission" date="2021-07" db="EMBL/GenBank/DDBJ databases">
        <authorList>
            <person name="Palmer J.M."/>
        </authorList>
    </citation>
    <scope>NUCLEOTIDE SEQUENCE [LARGE SCALE GENOMIC DNA]</scope>
    <source>
        <strain evidence="1 2">AT_MEX2019</strain>
        <tissue evidence="1">Muscle</tissue>
    </source>
</reference>
<evidence type="ECO:0000313" key="1">
    <source>
        <dbReference type="EMBL" id="MED6237282.1"/>
    </source>
</evidence>
<keyword evidence="2" id="KW-1185">Reference proteome</keyword>
<evidence type="ECO:0000313" key="2">
    <source>
        <dbReference type="Proteomes" id="UP001345963"/>
    </source>
</evidence>
<proteinExistence type="predicted"/>
<dbReference type="EMBL" id="JAHUTI010014613">
    <property type="protein sequence ID" value="MED6237282.1"/>
    <property type="molecule type" value="Genomic_DNA"/>
</dbReference>
<sequence length="148" mass="16526">MTYNNNTSSMLRHYRVKHENTQPPATNQGSRKQELDEALVDFIVKDSQPFSWTGRVMAQSTAHRYDWQLLLHRCFSSESNQLGFLWSGNPEGGVSSFSHSACSTFAEGSCGIPLVSVFTCVMFRGVWKLQPRCLHSASNSKPSFSGVS</sequence>
<protein>
    <submittedName>
        <fullName evidence="1">Uncharacterized protein</fullName>
    </submittedName>
</protein>
<accession>A0ABU7AGW5</accession>
<comment type="caution">
    <text evidence="1">The sequence shown here is derived from an EMBL/GenBank/DDBJ whole genome shotgun (WGS) entry which is preliminary data.</text>
</comment>
<name>A0ABU7AGW5_9TELE</name>